<protein>
    <recommendedName>
        <fullName evidence="7">Transcription factor domain-containing protein</fullName>
    </recommendedName>
</protein>
<evidence type="ECO:0000313" key="5">
    <source>
        <dbReference type="EMBL" id="KKP06438.1"/>
    </source>
</evidence>
<name>A0A0F9Y2Q6_TRIHA</name>
<reference evidence="6" key="1">
    <citation type="journal article" date="2015" name="Genome Announc.">
        <title>Draft whole-genome sequence of the biocontrol agent Trichoderma harzianum T6776.</title>
        <authorList>
            <person name="Baroncelli R."/>
            <person name="Piaggeschi G."/>
            <person name="Fiorini L."/>
            <person name="Bertolini E."/>
            <person name="Zapparata A."/>
            <person name="Pe M.E."/>
            <person name="Sarrocco S."/>
            <person name="Vannacci G."/>
        </authorList>
    </citation>
    <scope>NUCLEOTIDE SEQUENCE [LARGE SCALE GENOMIC DNA]</scope>
    <source>
        <strain evidence="6">T6776</strain>
    </source>
</reference>
<dbReference type="Pfam" id="PF11951">
    <property type="entry name" value="Fungal_trans_2"/>
    <property type="match status" value="1"/>
</dbReference>
<feature type="region of interest" description="Disordered" evidence="3">
    <location>
        <begin position="170"/>
        <end position="208"/>
    </location>
</feature>
<evidence type="ECO:0000256" key="2">
    <source>
        <dbReference type="ARBA" id="ARBA00023242"/>
    </source>
</evidence>
<organism evidence="5 6">
    <name type="scientific">Trichoderma harzianum</name>
    <name type="common">Hypocrea lixii</name>
    <dbReference type="NCBI Taxonomy" id="5544"/>
    <lineage>
        <taxon>Eukaryota</taxon>
        <taxon>Fungi</taxon>
        <taxon>Dikarya</taxon>
        <taxon>Ascomycota</taxon>
        <taxon>Pezizomycotina</taxon>
        <taxon>Sordariomycetes</taxon>
        <taxon>Hypocreomycetidae</taxon>
        <taxon>Hypocreales</taxon>
        <taxon>Hypocreaceae</taxon>
        <taxon>Trichoderma</taxon>
    </lineage>
</organism>
<dbReference type="GO" id="GO:0003700">
    <property type="term" value="F:DNA-binding transcription factor activity"/>
    <property type="evidence" value="ECO:0007669"/>
    <property type="project" value="TreeGrafter"/>
</dbReference>
<evidence type="ECO:0000256" key="3">
    <source>
        <dbReference type="SAM" id="MobiDB-lite"/>
    </source>
</evidence>
<dbReference type="AlphaFoldDB" id="A0A0F9Y2Q6"/>
<dbReference type="PANTHER" id="PTHR37534">
    <property type="entry name" value="TRANSCRIPTIONAL ACTIVATOR PROTEIN UGA3"/>
    <property type="match status" value="1"/>
</dbReference>
<gene>
    <name evidence="5" type="ORF">THAR02_01489</name>
</gene>
<dbReference type="EMBL" id="JOKZ01000026">
    <property type="protein sequence ID" value="KKP06438.1"/>
    <property type="molecule type" value="Genomic_DNA"/>
</dbReference>
<evidence type="ECO:0000256" key="4">
    <source>
        <dbReference type="SAM" id="SignalP"/>
    </source>
</evidence>
<sequence length="743" mass="81523">MKLLTLSLALTTTVTRHPTVTQTKTVKPATSTKTSTRTVTVTDPITHQDTTTAWATLTAVATATDVETDSLTVTGTATSVETDTSSTTVTTWVHSFGPPPTLAPTFAPTMKRSENHCDELSRDCSCFLTSTKSCGPRVTKIITKTKEDRPKIITKTVTDQNCKTVTTTKTSTTHVNGAPPPKQTVTLTTTSTSTTTATSTSTVEEITTTTESTTTTVIAATTVTTGSTVTQTENPCDAANINKYILQGPPSNPNVARGFRGDGFNDLPNCCGNCLRNTNYVFWKMTAGGSICENYYTNLNAPVEGCTSNACPRGHPRNEHHSCVPLTIPIAPAPFQFLQSDAPELARRSLDRKLALRYYVQIFNTMLTTNLENNGFLSVLLPMAIEEKALLDMLIAWSSSHLSLCDDTYRIKALEHRSTALQSFTASLSKNELPEVSLACCLVFCSMSAVLGDTAEWRNHLVGAAHIIRHAWLSSSSGGSPRSLPYEIRWLLRNFAYHDILMSVTLDREPLIPGRYWIPQPVNELDSYVGLASEPLALISKISSLNGAAIRQMECSSPCSDSESISSSPHDTDDSSFSQTVDLISQAYSIEFELQDWKCPESNSQCLVNLAEAYRSSALIHLYRVMRRRILGSSTELEGKIASQVASIVYQLEQMPLGCLPECTSLFPLFMAGGETRSKSTMQFIRERLQHIATYRHFQNAASALSALEELWLQHTSITGPMTGHLLDWLDIIRRRHWELALS</sequence>
<comment type="subcellular location">
    <subcellularLocation>
        <location evidence="1">Nucleus</location>
    </subcellularLocation>
</comment>
<dbReference type="PANTHER" id="PTHR37534:SF7">
    <property type="entry name" value="TRANSCRIPTIONAL ACTIVATOR PROTEIN UGA3"/>
    <property type="match status" value="1"/>
</dbReference>
<keyword evidence="2" id="KW-0539">Nucleus</keyword>
<feature type="compositionally biased region" description="Low complexity" evidence="3">
    <location>
        <begin position="184"/>
        <end position="208"/>
    </location>
</feature>
<evidence type="ECO:0008006" key="7">
    <source>
        <dbReference type="Google" id="ProtNLM"/>
    </source>
</evidence>
<accession>A0A0F9Y2Q6</accession>
<evidence type="ECO:0000313" key="6">
    <source>
        <dbReference type="Proteomes" id="UP000034112"/>
    </source>
</evidence>
<dbReference type="InterPro" id="IPR021858">
    <property type="entry name" value="Fun_TF"/>
</dbReference>
<feature type="chain" id="PRO_5002530361" description="Transcription factor domain-containing protein" evidence="4">
    <location>
        <begin position="17"/>
        <end position="743"/>
    </location>
</feature>
<dbReference type="GO" id="GO:0000976">
    <property type="term" value="F:transcription cis-regulatory region binding"/>
    <property type="evidence" value="ECO:0007669"/>
    <property type="project" value="TreeGrafter"/>
</dbReference>
<dbReference type="GO" id="GO:0045944">
    <property type="term" value="P:positive regulation of transcription by RNA polymerase II"/>
    <property type="evidence" value="ECO:0007669"/>
    <property type="project" value="TreeGrafter"/>
</dbReference>
<dbReference type="OrthoDB" id="5419315at2759"/>
<comment type="caution">
    <text evidence="5">The sequence shown here is derived from an EMBL/GenBank/DDBJ whole genome shotgun (WGS) entry which is preliminary data.</text>
</comment>
<dbReference type="GO" id="GO:0005634">
    <property type="term" value="C:nucleus"/>
    <property type="evidence" value="ECO:0007669"/>
    <property type="project" value="UniProtKB-SubCell"/>
</dbReference>
<dbReference type="Proteomes" id="UP000034112">
    <property type="component" value="Unassembled WGS sequence"/>
</dbReference>
<proteinExistence type="predicted"/>
<evidence type="ECO:0000256" key="1">
    <source>
        <dbReference type="ARBA" id="ARBA00004123"/>
    </source>
</evidence>
<keyword evidence="4" id="KW-0732">Signal</keyword>
<feature type="signal peptide" evidence="4">
    <location>
        <begin position="1"/>
        <end position="16"/>
    </location>
</feature>